<dbReference type="Gene3D" id="3.40.50.300">
    <property type="entry name" value="P-loop containing nucleotide triphosphate hydrolases"/>
    <property type="match status" value="1"/>
</dbReference>
<comment type="similarity">
    <text evidence="2">Belongs to the ABC transporter superfamily.</text>
</comment>
<feature type="compositionally biased region" description="Basic and acidic residues" evidence="7">
    <location>
        <begin position="263"/>
        <end position="272"/>
    </location>
</feature>
<dbReference type="InterPro" id="IPR003593">
    <property type="entry name" value="AAA+_ATPase"/>
</dbReference>
<gene>
    <name evidence="9" type="ORF">AB0L16_02490</name>
</gene>
<dbReference type="Proteomes" id="UP001552594">
    <property type="component" value="Unassembled WGS sequence"/>
</dbReference>
<sequence>MAGMTTPGPPTEPPEAERAVDCRGLSHRFGDHLAVDDVSLWIAPGEVFGLLGPNGAGKTTTIRLLTTLLPLRQGRARVFGLDPGRRPMRVRRLLGYVPQELSADGSLTGRENVMLFARLFDVPRAQRWERVTEVLAAMELTEAADRVVAGYSGGMVRRLELAQALVNRPRLLVLDEPTIGLDPVARSGVWERITELRAATGMTVLMTTHYMDEADALCDRVALMHRGRLRALGAPAELKDQLGPGASLEDVFRHYTGDHLGDAGRQGGLRDVRRTRRTAGRLG</sequence>
<evidence type="ECO:0000256" key="2">
    <source>
        <dbReference type="ARBA" id="ARBA00005417"/>
    </source>
</evidence>
<feature type="compositionally biased region" description="Basic residues" evidence="7">
    <location>
        <begin position="273"/>
        <end position="283"/>
    </location>
</feature>
<dbReference type="InterPro" id="IPR003439">
    <property type="entry name" value="ABC_transporter-like_ATP-bd"/>
</dbReference>
<accession>A0ABV3JR05</accession>
<organism evidence="9 10">
    <name type="scientific">Streptomyces orinoci</name>
    <name type="common">Streptoverticillium orinoci</name>
    <dbReference type="NCBI Taxonomy" id="67339"/>
    <lineage>
        <taxon>Bacteria</taxon>
        <taxon>Bacillati</taxon>
        <taxon>Actinomycetota</taxon>
        <taxon>Actinomycetes</taxon>
        <taxon>Kitasatosporales</taxon>
        <taxon>Streptomycetaceae</taxon>
        <taxon>Streptomyces</taxon>
    </lineage>
</organism>
<feature type="region of interest" description="Disordered" evidence="7">
    <location>
        <begin position="263"/>
        <end position="283"/>
    </location>
</feature>
<proteinExistence type="inferred from homology"/>
<keyword evidence="3" id="KW-0813">Transport</keyword>
<evidence type="ECO:0000256" key="7">
    <source>
        <dbReference type="SAM" id="MobiDB-lite"/>
    </source>
</evidence>
<evidence type="ECO:0000256" key="5">
    <source>
        <dbReference type="ARBA" id="ARBA00022840"/>
    </source>
</evidence>
<reference evidence="9 10" key="1">
    <citation type="submission" date="2024-06" db="EMBL/GenBank/DDBJ databases">
        <title>The Natural Products Discovery Center: Release of the First 8490 Sequenced Strains for Exploring Actinobacteria Biosynthetic Diversity.</title>
        <authorList>
            <person name="Kalkreuter E."/>
            <person name="Kautsar S.A."/>
            <person name="Yang D."/>
            <person name="Bader C.D."/>
            <person name="Teijaro C.N."/>
            <person name="Fluegel L."/>
            <person name="Davis C.M."/>
            <person name="Simpson J.R."/>
            <person name="Lauterbach L."/>
            <person name="Steele A.D."/>
            <person name="Gui C."/>
            <person name="Meng S."/>
            <person name="Li G."/>
            <person name="Viehrig K."/>
            <person name="Ye F."/>
            <person name="Su P."/>
            <person name="Kiefer A.F."/>
            <person name="Nichols A."/>
            <person name="Cepeda A.J."/>
            <person name="Yan W."/>
            <person name="Fan B."/>
            <person name="Jiang Y."/>
            <person name="Adhikari A."/>
            <person name="Zheng C.-J."/>
            <person name="Schuster L."/>
            <person name="Cowan T.M."/>
            <person name="Smanski M.J."/>
            <person name="Chevrette M.G."/>
            <person name="De Carvalho L.P.S."/>
            <person name="Shen B."/>
        </authorList>
    </citation>
    <scope>NUCLEOTIDE SEQUENCE [LARGE SCALE GENOMIC DNA]</scope>
    <source>
        <strain evidence="9 10">NPDC052347</strain>
    </source>
</reference>
<name>A0ABV3JR05_STRON</name>
<keyword evidence="10" id="KW-1185">Reference proteome</keyword>
<dbReference type="Pfam" id="PF00005">
    <property type="entry name" value="ABC_tran"/>
    <property type="match status" value="1"/>
</dbReference>
<comment type="subcellular location">
    <subcellularLocation>
        <location evidence="1">Cell membrane</location>
        <topology evidence="1">Peripheral membrane protein</topology>
    </subcellularLocation>
</comment>
<keyword evidence="6" id="KW-0046">Antibiotic resistance</keyword>
<dbReference type="InterPro" id="IPR050763">
    <property type="entry name" value="ABC_transporter_ATP-binding"/>
</dbReference>
<feature type="domain" description="ABC transporter" evidence="8">
    <location>
        <begin position="20"/>
        <end position="251"/>
    </location>
</feature>
<evidence type="ECO:0000256" key="6">
    <source>
        <dbReference type="ARBA" id="ARBA00023251"/>
    </source>
</evidence>
<evidence type="ECO:0000256" key="3">
    <source>
        <dbReference type="ARBA" id="ARBA00022448"/>
    </source>
</evidence>
<dbReference type="GO" id="GO:0005524">
    <property type="term" value="F:ATP binding"/>
    <property type="evidence" value="ECO:0007669"/>
    <property type="project" value="UniProtKB-KW"/>
</dbReference>
<evidence type="ECO:0000313" key="9">
    <source>
        <dbReference type="EMBL" id="MEV5505329.1"/>
    </source>
</evidence>
<dbReference type="PANTHER" id="PTHR42711:SF5">
    <property type="entry name" value="ABC TRANSPORTER ATP-BINDING PROTEIN NATA"/>
    <property type="match status" value="1"/>
</dbReference>
<dbReference type="InterPro" id="IPR027417">
    <property type="entry name" value="P-loop_NTPase"/>
</dbReference>
<evidence type="ECO:0000256" key="4">
    <source>
        <dbReference type="ARBA" id="ARBA00022741"/>
    </source>
</evidence>
<dbReference type="RefSeq" id="WP_241560964.1">
    <property type="nucleotide sequence ID" value="NZ_JBFAUK010000002.1"/>
</dbReference>
<keyword evidence="4" id="KW-0547">Nucleotide-binding</keyword>
<dbReference type="EMBL" id="JBFAUK010000002">
    <property type="protein sequence ID" value="MEV5505329.1"/>
    <property type="molecule type" value="Genomic_DNA"/>
</dbReference>
<comment type="caution">
    <text evidence="9">The sequence shown here is derived from an EMBL/GenBank/DDBJ whole genome shotgun (WGS) entry which is preliminary data.</text>
</comment>
<evidence type="ECO:0000256" key="1">
    <source>
        <dbReference type="ARBA" id="ARBA00004202"/>
    </source>
</evidence>
<dbReference type="SMART" id="SM00382">
    <property type="entry name" value="AAA"/>
    <property type="match status" value="1"/>
</dbReference>
<evidence type="ECO:0000259" key="8">
    <source>
        <dbReference type="PROSITE" id="PS50893"/>
    </source>
</evidence>
<dbReference type="PROSITE" id="PS50893">
    <property type="entry name" value="ABC_TRANSPORTER_2"/>
    <property type="match status" value="1"/>
</dbReference>
<evidence type="ECO:0000313" key="10">
    <source>
        <dbReference type="Proteomes" id="UP001552594"/>
    </source>
</evidence>
<keyword evidence="5 9" id="KW-0067">ATP-binding</keyword>
<dbReference type="PANTHER" id="PTHR42711">
    <property type="entry name" value="ABC TRANSPORTER ATP-BINDING PROTEIN"/>
    <property type="match status" value="1"/>
</dbReference>
<dbReference type="SUPFAM" id="SSF52540">
    <property type="entry name" value="P-loop containing nucleoside triphosphate hydrolases"/>
    <property type="match status" value="1"/>
</dbReference>
<protein>
    <submittedName>
        <fullName evidence="9">ATP-binding cassette domain-containing protein</fullName>
    </submittedName>
</protein>